<evidence type="ECO:0000313" key="2">
    <source>
        <dbReference type="EMBL" id="RVE58677.1"/>
    </source>
</evidence>
<feature type="compositionally biased region" description="Basic and acidic residues" evidence="1">
    <location>
        <begin position="227"/>
        <end position="243"/>
    </location>
</feature>
<reference evidence="2 3" key="2">
    <citation type="submission" date="2019-01" db="EMBL/GenBank/DDBJ databases">
        <title>A chromosome length genome reference of the Java medaka (oryzias javanicus).</title>
        <authorList>
            <person name="Herpin A."/>
            <person name="Takehana Y."/>
            <person name="Naruse K."/>
            <person name="Ansai S."/>
            <person name="Kawaguchi M."/>
        </authorList>
    </citation>
    <scope>NUCLEOTIDE SEQUENCE [LARGE SCALE GENOMIC DNA]</scope>
    <source>
        <strain evidence="2">RS831</strain>
        <tissue evidence="2">Whole body</tissue>
    </source>
</reference>
<organism evidence="2 3">
    <name type="scientific">Oryzias javanicus</name>
    <name type="common">Javanese ricefish</name>
    <name type="synonym">Aplocheilus javanicus</name>
    <dbReference type="NCBI Taxonomy" id="123683"/>
    <lineage>
        <taxon>Eukaryota</taxon>
        <taxon>Metazoa</taxon>
        <taxon>Chordata</taxon>
        <taxon>Craniata</taxon>
        <taxon>Vertebrata</taxon>
        <taxon>Euteleostomi</taxon>
        <taxon>Actinopterygii</taxon>
        <taxon>Neopterygii</taxon>
        <taxon>Teleostei</taxon>
        <taxon>Neoteleostei</taxon>
        <taxon>Acanthomorphata</taxon>
        <taxon>Ovalentaria</taxon>
        <taxon>Atherinomorphae</taxon>
        <taxon>Beloniformes</taxon>
        <taxon>Adrianichthyidae</taxon>
        <taxon>Oryziinae</taxon>
        <taxon>Oryzias</taxon>
    </lineage>
</organism>
<dbReference type="OrthoDB" id="9895813at2759"/>
<dbReference type="Proteomes" id="UP000283210">
    <property type="component" value="Chromosome 20"/>
</dbReference>
<keyword evidence="3" id="KW-1185">Reference proteome</keyword>
<dbReference type="GO" id="GO:0060041">
    <property type="term" value="P:retina development in camera-type eye"/>
    <property type="evidence" value="ECO:0007669"/>
    <property type="project" value="TreeGrafter"/>
</dbReference>
<feature type="compositionally biased region" description="Basic and acidic residues" evidence="1">
    <location>
        <begin position="259"/>
        <end position="279"/>
    </location>
</feature>
<feature type="compositionally biased region" description="Polar residues" evidence="1">
    <location>
        <begin position="352"/>
        <end position="363"/>
    </location>
</feature>
<dbReference type="GO" id="GO:0005930">
    <property type="term" value="C:axoneme"/>
    <property type="evidence" value="ECO:0007669"/>
    <property type="project" value="TreeGrafter"/>
</dbReference>
<evidence type="ECO:0000313" key="3">
    <source>
        <dbReference type="Proteomes" id="UP000283210"/>
    </source>
</evidence>
<feature type="region of interest" description="Disordered" evidence="1">
    <location>
        <begin position="601"/>
        <end position="662"/>
    </location>
</feature>
<gene>
    <name evidence="2" type="ORF">OJAV_G00196500</name>
</gene>
<feature type="compositionally biased region" description="Polar residues" evidence="1">
    <location>
        <begin position="698"/>
        <end position="713"/>
    </location>
</feature>
<feature type="region of interest" description="Disordered" evidence="1">
    <location>
        <begin position="116"/>
        <end position="136"/>
    </location>
</feature>
<dbReference type="GO" id="GO:0042461">
    <property type="term" value="P:photoreceptor cell development"/>
    <property type="evidence" value="ECO:0007669"/>
    <property type="project" value="TreeGrafter"/>
</dbReference>
<feature type="compositionally biased region" description="Acidic residues" evidence="1">
    <location>
        <begin position="387"/>
        <end position="398"/>
    </location>
</feature>
<feature type="region of interest" description="Disordered" evidence="1">
    <location>
        <begin position="737"/>
        <end position="764"/>
    </location>
</feature>
<feature type="compositionally biased region" description="Basic and acidic residues" evidence="1">
    <location>
        <begin position="170"/>
        <end position="186"/>
    </location>
</feature>
<dbReference type="EMBL" id="CM012456">
    <property type="protein sequence ID" value="RVE58677.1"/>
    <property type="molecule type" value="Genomic_DNA"/>
</dbReference>
<feature type="region of interest" description="Disordered" evidence="1">
    <location>
        <begin position="900"/>
        <end position="921"/>
    </location>
</feature>
<feature type="region of interest" description="Disordered" evidence="1">
    <location>
        <begin position="170"/>
        <end position="243"/>
    </location>
</feature>
<feature type="region of interest" description="Disordered" evidence="1">
    <location>
        <begin position="680"/>
        <end position="725"/>
    </location>
</feature>
<feature type="region of interest" description="Disordered" evidence="1">
    <location>
        <begin position="559"/>
        <end position="584"/>
    </location>
</feature>
<protein>
    <submittedName>
        <fullName evidence="2">Uncharacterized protein</fullName>
    </submittedName>
</protein>
<name>A0A3S2LQ06_ORYJA</name>
<accession>A0A3S2LQ06</accession>
<dbReference type="GO" id="GO:0035082">
    <property type="term" value="P:axoneme assembly"/>
    <property type="evidence" value="ECO:0007669"/>
    <property type="project" value="TreeGrafter"/>
</dbReference>
<dbReference type="PANTHER" id="PTHR23005:SF4">
    <property type="entry name" value="OXYGEN-REGULATED PROTEIN 1"/>
    <property type="match status" value="1"/>
</dbReference>
<feature type="compositionally biased region" description="Basic and acidic residues" evidence="1">
    <location>
        <begin position="559"/>
        <end position="582"/>
    </location>
</feature>
<dbReference type="AlphaFoldDB" id="A0A3S2LQ06"/>
<proteinExistence type="predicted"/>
<feature type="region of interest" description="Disordered" evidence="1">
    <location>
        <begin position="257"/>
        <end position="465"/>
    </location>
</feature>
<feature type="compositionally biased region" description="Polar residues" evidence="1">
    <location>
        <begin position="638"/>
        <end position="654"/>
    </location>
</feature>
<reference evidence="2 3" key="1">
    <citation type="submission" date="2018-11" db="EMBL/GenBank/DDBJ databases">
        <authorList>
            <person name="Lopez-Roques C."/>
            <person name="Donnadieu C."/>
            <person name="Bouchez O."/>
            <person name="Klopp C."/>
            <person name="Cabau C."/>
            <person name="Zahm M."/>
        </authorList>
    </citation>
    <scope>NUCLEOTIDE SEQUENCE [LARGE SCALE GENOMIC DNA]</scope>
    <source>
        <strain evidence="2">RS831</strain>
        <tissue evidence="2">Whole body</tissue>
    </source>
</reference>
<sequence>MTLKEGLTSLNVNELNANNVSCAEALRMIDSLREIASIEDSHRLKTSLSVLQQSASQELLKSWRGFQELESKSRSSTPAEQEFVNTTGPESDCVVDEIMCNLDVPTKLKEELASLSDGVQSDNEGEMSASGSQENSTGVLVREAAPQCDEDSIDVKSIIKKFSDIHKPKQEITESAKPRPKGEKTINDGQNRLDSVRVIEPSSPKIPEHRQLCSLSPTDLESGRGVGHQDDTKQMTRCKDEGLPRIIKEGINLTQSFTTKEEDVEKRQLKMQREQDVTKNRIPQNDQSGSDEEGQDLLSANKDLNKKESSVEVVGRKAMKQESSEGVDLSKPETGKQLNSNSFSIRSKKSTDSGSDNESQASERQQHIHASCMGLSVSTDESAGTSDGEESSSEEEQPASDFKKLQVIVEESFSGNEEEEEERLSDPPKVQAKKSRGLEALIEEVEEDQVSSEEEDPITCQPKSQNTLKEYRDLYIIEDKGSRTISDRVGKGFQFNKDDDSGNDHSSCEELGEEEPHKAEIQQISSSAEEEISYFEKDSSLEEEQTTIDIRVEESCVEPSRVEVKTDVKLSETSKPNSEETKTQTVAERVILLEKQVAEAQKGMTTPSCTIRRFSQRKSHLDSDDEGSPPELVLCTRSAPQSSLSFSYDSSGVVTSEPEGSRVRSIREMFLARSTADIHQRRFQSPNSSELSELRAETSCSGGYQSQTTSDASSGEDDTARKSITKGFVRRTIERLYGNKEASAEEPNERPPSVPNQKKKEPSSIFSPLHAARSKAMSELSYFSSTRALDAFSEATRCIAFNAQVAPGDSFSIDYGQWLIKDNTMIRKSASDPVGINKSFKNTTQEERLQKDTEENAPYSLFSSEPEIEDKTKSQLTKCTYFSLPHANDSEICQDDLSTASKSSVTGDSVTDASEEPKTWTERNGMLPGVAITDFKMMDNKVHPLVEHPPEGEVVVMQPRKGQGIVNRRLQEPDVLDLLYNFCGEHCPLL</sequence>
<dbReference type="PANTHER" id="PTHR23005">
    <property type="entry name" value="RETINITIS PIGMENTOSA 1 PROTEIN"/>
    <property type="match status" value="1"/>
</dbReference>
<feature type="compositionally biased region" description="Acidic residues" evidence="1">
    <location>
        <begin position="441"/>
        <end position="457"/>
    </location>
</feature>
<feature type="region of interest" description="Disordered" evidence="1">
    <location>
        <begin position="490"/>
        <end position="545"/>
    </location>
</feature>
<feature type="compositionally biased region" description="Polar residues" evidence="1">
    <location>
        <begin position="336"/>
        <end position="345"/>
    </location>
</feature>
<feature type="compositionally biased region" description="Basic and acidic residues" evidence="1">
    <location>
        <begin position="319"/>
        <end position="334"/>
    </location>
</feature>
<feature type="compositionally biased region" description="Polar residues" evidence="1">
    <location>
        <begin position="900"/>
        <end position="912"/>
    </location>
</feature>
<evidence type="ECO:0000256" key="1">
    <source>
        <dbReference type="SAM" id="MobiDB-lite"/>
    </source>
</evidence>
<feature type="compositionally biased region" description="Basic and acidic residues" evidence="1">
    <location>
        <begin position="490"/>
        <end position="520"/>
    </location>
</feature>